<gene>
    <name evidence="1" type="ORF">SAMN06295960_3912</name>
</gene>
<evidence type="ECO:0000313" key="1">
    <source>
        <dbReference type="EMBL" id="SMG55427.1"/>
    </source>
</evidence>
<protein>
    <submittedName>
        <fullName evidence="1">Uncharacterized protein</fullName>
    </submittedName>
</protein>
<proteinExistence type="predicted"/>
<reference evidence="1 2" key="1">
    <citation type="submission" date="2017-04" db="EMBL/GenBank/DDBJ databases">
        <authorList>
            <person name="Afonso C.L."/>
            <person name="Miller P.J."/>
            <person name="Scott M.A."/>
            <person name="Spackman E."/>
            <person name="Goraichik I."/>
            <person name="Dimitrov K.M."/>
            <person name="Suarez D.L."/>
            <person name="Swayne D.E."/>
        </authorList>
    </citation>
    <scope>NUCLEOTIDE SEQUENCE [LARGE SCALE GENOMIC DNA]</scope>
    <source>
        <strain evidence="1 2">11</strain>
    </source>
</reference>
<dbReference type="STRING" id="1852522.SAMN06295960_3912"/>
<organism evidence="1 2">
    <name type="scientific">Paenibacillus aquistagni</name>
    <dbReference type="NCBI Taxonomy" id="1852522"/>
    <lineage>
        <taxon>Bacteria</taxon>
        <taxon>Bacillati</taxon>
        <taxon>Bacillota</taxon>
        <taxon>Bacilli</taxon>
        <taxon>Bacillales</taxon>
        <taxon>Paenibacillaceae</taxon>
        <taxon>Paenibacillus</taxon>
    </lineage>
</organism>
<dbReference type="EMBL" id="FXAZ01000006">
    <property type="protein sequence ID" value="SMG55427.1"/>
    <property type="molecule type" value="Genomic_DNA"/>
</dbReference>
<keyword evidence="2" id="KW-1185">Reference proteome</keyword>
<accession>A0A1X7LPJ2</accession>
<dbReference type="Proteomes" id="UP000193834">
    <property type="component" value="Unassembled WGS sequence"/>
</dbReference>
<sequence length="62" mass="6910">MTMPLPRLSEEQIKLLNQQIAESNLDAGQWLNHMISKIFREECSTNVLSLADPEAVQGAIDA</sequence>
<dbReference type="AlphaFoldDB" id="A0A1X7LPJ2"/>
<name>A0A1X7LPJ2_9BACL</name>
<evidence type="ECO:0000313" key="2">
    <source>
        <dbReference type="Proteomes" id="UP000193834"/>
    </source>
</evidence>
<dbReference type="RefSeq" id="WP_085497069.1">
    <property type="nucleotide sequence ID" value="NZ_FXAZ01000006.1"/>
</dbReference>